<dbReference type="PROSITE" id="PS51257">
    <property type="entry name" value="PROKAR_LIPOPROTEIN"/>
    <property type="match status" value="1"/>
</dbReference>
<comment type="caution">
    <text evidence="7">The sequence shown here is derived from an EMBL/GenBank/DDBJ whole genome shotgun (WGS) entry which is preliminary data.</text>
</comment>
<keyword evidence="3 5" id="KW-0732">Signal</keyword>
<evidence type="ECO:0000313" key="8">
    <source>
        <dbReference type="Proteomes" id="UP000886743"/>
    </source>
</evidence>
<dbReference type="EMBL" id="DVOF01000085">
    <property type="protein sequence ID" value="HIV02505.1"/>
    <property type="molecule type" value="Genomic_DNA"/>
</dbReference>
<feature type="signal peptide" evidence="5">
    <location>
        <begin position="1"/>
        <end position="21"/>
    </location>
</feature>
<reference evidence="7" key="2">
    <citation type="journal article" date="2021" name="PeerJ">
        <title>Extensive microbial diversity within the chicken gut microbiome revealed by metagenomics and culture.</title>
        <authorList>
            <person name="Gilroy R."/>
            <person name="Ravi A."/>
            <person name="Getino M."/>
            <person name="Pursley I."/>
            <person name="Horton D.L."/>
            <person name="Alikhan N.F."/>
            <person name="Baker D."/>
            <person name="Gharbi K."/>
            <person name="Hall N."/>
            <person name="Watson M."/>
            <person name="Adriaenssens E.M."/>
            <person name="Foster-Nyarko E."/>
            <person name="Jarju S."/>
            <person name="Secka A."/>
            <person name="Antonio M."/>
            <person name="Oren A."/>
            <person name="Chaudhuri R.R."/>
            <person name="La Ragione R."/>
            <person name="Hildebrand F."/>
            <person name="Pallen M.J."/>
        </authorList>
    </citation>
    <scope>NUCLEOTIDE SEQUENCE</scope>
    <source>
        <strain evidence="7">4920</strain>
    </source>
</reference>
<organism evidence="7 8">
    <name type="scientific">Candidatus Aphodoplasma excrementigallinarum</name>
    <dbReference type="NCBI Taxonomy" id="2840673"/>
    <lineage>
        <taxon>Bacteria</taxon>
        <taxon>Bacillati</taxon>
        <taxon>Bacillota</taxon>
        <taxon>Clostridia</taxon>
        <taxon>Eubacteriales</taxon>
        <taxon>Candidatus Aphodoplasma</taxon>
    </lineage>
</organism>
<comment type="subcellular location">
    <subcellularLocation>
        <location evidence="1">Cell envelope</location>
    </subcellularLocation>
</comment>
<comment type="similarity">
    <text evidence="2 4">Belongs to the bacterial solute-binding protein 3 family.</text>
</comment>
<evidence type="ECO:0000256" key="5">
    <source>
        <dbReference type="SAM" id="SignalP"/>
    </source>
</evidence>
<evidence type="ECO:0000259" key="6">
    <source>
        <dbReference type="SMART" id="SM00062"/>
    </source>
</evidence>
<evidence type="ECO:0000313" key="7">
    <source>
        <dbReference type="EMBL" id="HIV02505.1"/>
    </source>
</evidence>
<dbReference type="SMART" id="SM00062">
    <property type="entry name" value="PBPb"/>
    <property type="match status" value="1"/>
</dbReference>
<protein>
    <submittedName>
        <fullName evidence="7">Amino acid ABC transporter substrate-binding protein</fullName>
    </submittedName>
</protein>
<evidence type="ECO:0000256" key="2">
    <source>
        <dbReference type="ARBA" id="ARBA00010333"/>
    </source>
</evidence>
<dbReference type="PROSITE" id="PS01039">
    <property type="entry name" value="SBP_BACTERIAL_3"/>
    <property type="match status" value="1"/>
</dbReference>
<dbReference type="InterPro" id="IPR001638">
    <property type="entry name" value="Solute-binding_3/MltF_N"/>
</dbReference>
<proteinExistence type="inferred from homology"/>
<name>A0A9D1NG82_9FIRM</name>
<dbReference type="AlphaFoldDB" id="A0A9D1NG82"/>
<dbReference type="Gene3D" id="3.40.190.10">
    <property type="entry name" value="Periplasmic binding protein-like II"/>
    <property type="match status" value="2"/>
</dbReference>
<sequence length="273" mass="29962">MKKLMAAILAGVLAVCFVLSGCGGNETADTQAEADQSLQQVLDKDELVVGLDIAFPPMGFQDENNEIVGFDVDLAKEVGKVLGVNVQLKPIDWKSKEMELKSGKVDVLWNGYTITDERKKEVLFSDPYLANKQIIIVKADSPIQAKADITSGKVGLQTGSTAEDAIKADPIYDQIKGNLMMYDDNNTAMMDLDAGRVESVVVDEVVGKYYLSKHEGQYRILDEDFGDEQYGVGFRLEDHALRDAVQEALDTIKTNGVGDEISEKWFGEPGLML</sequence>
<gene>
    <name evidence="7" type="ORF">IAC74_02930</name>
</gene>
<accession>A0A9D1NG82</accession>
<feature type="domain" description="Solute-binding protein family 3/N-terminal" evidence="6">
    <location>
        <begin position="46"/>
        <end position="269"/>
    </location>
</feature>
<dbReference type="PANTHER" id="PTHR35936">
    <property type="entry name" value="MEMBRANE-BOUND LYTIC MUREIN TRANSGLYCOSYLASE F"/>
    <property type="match status" value="1"/>
</dbReference>
<dbReference type="InterPro" id="IPR018313">
    <property type="entry name" value="SBP_3_CS"/>
</dbReference>
<evidence type="ECO:0000256" key="4">
    <source>
        <dbReference type="RuleBase" id="RU003744"/>
    </source>
</evidence>
<dbReference type="Proteomes" id="UP000886743">
    <property type="component" value="Unassembled WGS sequence"/>
</dbReference>
<dbReference type="CDD" id="cd00996">
    <property type="entry name" value="PBP2_AatB_like"/>
    <property type="match status" value="1"/>
</dbReference>
<reference evidence="7" key="1">
    <citation type="submission" date="2020-10" db="EMBL/GenBank/DDBJ databases">
        <authorList>
            <person name="Gilroy R."/>
        </authorList>
    </citation>
    <scope>NUCLEOTIDE SEQUENCE</scope>
    <source>
        <strain evidence="7">4920</strain>
    </source>
</reference>
<dbReference type="SUPFAM" id="SSF53850">
    <property type="entry name" value="Periplasmic binding protein-like II"/>
    <property type="match status" value="1"/>
</dbReference>
<feature type="chain" id="PRO_5039623430" evidence="5">
    <location>
        <begin position="22"/>
        <end position="273"/>
    </location>
</feature>
<dbReference type="GO" id="GO:0030313">
    <property type="term" value="C:cell envelope"/>
    <property type="evidence" value="ECO:0007669"/>
    <property type="project" value="UniProtKB-SubCell"/>
</dbReference>
<evidence type="ECO:0000256" key="1">
    <source>
        <dbReference type="ARBA" id="ARBA00004196"/>
    </source>
</evidence>
<dbReference type="PANTHER" id="PTHR35936:SF34">
    <property type="entry name" value="ABC TRANSPORTER EXTRACELLULAR-BINDING PROTEIN YCKB-RELATED"/>
    <property type="match status" value="1"/>
</dbReference>
<dbReference type="Pfam" id="PF00497">
    <property type="entry name" value="SBP_bac_3"/>
    <property type="match status" value="1"/>
</dbReference>
<evidence type="ECO:0000256" key="3">
    <source>
        <dbReference type="ARBA" id="ARBA00022729"/>
    </source>
</evidence>